<dbReference type="SUPFAM" id="SSF88633">
    <property type="entry name" value="Positive stranded ssRNA viruses"/>
    <property type="match status" value="3"/>
</dbReference>
<dbReference type="Pfam" id="PF08762">
    <property type="entry name" value="CRPV_capsid"/>
    <property type="match status" value="1"/>
</dbReference>
<keyword evidence="3" id="KW-0946">Virion</keyword>
<name>A0A221LFC2_9VIRU</name>
<proteinExistence type="predicted"/>
<feature type="domain" description="Picornavirus capsid" evidence="4">
    <location>
        <begin position="92"/>
        <end position="190"/>
    </location>
</feature>
<dbReference type="InterPro" id="IPR014872">
    <property type="entry name" value="Dicistrovirus_capsid-polyPr_C"/>
</dbReference>
<accession>A0A221LFC2</accession>
<evidence type="ECO:0000259" key="6">
    <source>
        <dbReference type="Pfam" id="PF11492"/>
    </source>
</evidence>
<evidence type="ECO:0000256" key="3">
    <source>
        <dbReference type="ARBA" id="ARBA00022844"/>
    </source>
</evidence>
<sequence>MTSKTVSYDLDQNSVVDETRGNLLTDVQMSAEATPMKSTTTIMALNDRTTHDIRTILERPINLGTFAWSSTDTVIPIQLSYAAYTTPSGIALQEWNFPQELFANSTNLVDKLQKYQYLKADIEIEIKVNAQPFLQGALMMVYNPYFALTNKFRSDGTRFLASATSCPHKILSLEEGNSMKLICPYANIYDLFDLSNTDNQFGTVQLYVFSPLVGSEPTSVKYTVFARLINPQFYVPSHKENNSALLDQRARQRLVRSGVRFAESDTRPSACKDSGETHARGPISRIAKGVSMIGDVLSSVPVIGNIAASVAWVSRIIGNTALAFGYSKPVTTNTVALRAIKPNQTLIHTEGQDNASTLALLQDNGIDGSSFIPEVADEMALSHIFSRPNFFHSVTVDTAQFSGNKLLTSWEVSPFSGYQYGESSDPQTLFLGSFAYTSLCMGTLWRGTINYDINVIKTSFHQGRFAVVFLPETTISEIPATLGELLTTNYNVVCNLKDRQDEMGRVTFRISVPFISNTNWRESYKVDPATRELDATTLDTMTGCLAIYSLVDLSHPPTVSNEVSFFVAHSGGDDYTISRPVLNLAPGYPARYAQSDVGPVMIPRDENLLVPQHTSADVTAQTTGEYFVSLRSFIKRFGKIAKLDPSPNFISLKQFQFDEDPAGPRSSTIYGGIRRAPLYPNPFYMVSFLYRFYNGSVSYKIIPNNLGAKGEAYLSFSELLDGIAPSSEISDTGQPLFEQLQIVSSCFETRTPFYRGVRGDVVGTTQAPVLGAPRTNLRFSSATSDVANIYEAAGDDFSFYFLIGPPPMCDISYTLDPVTLNNVENFNLVPANATSLDVTPTYIQFNGIAITPIPNINTGNPVPIYNAAGTSIETVTLTYSGGRTKILNYNKMAYVPTSLTTRALRVYIADAGDLDVAITLAAFQAKSPAPIQFLQQPDRE</sequence>
<feature type="domain" description="Dicistrovirus capsid-polyprotein C-terminal" evidence="5">
    <location>
        <begin position="618"/>
        <end position="812"/>
    </location>
</feature>
<dbReference type="Pfam" id="PF00073">
    <property type="entry name" value="Rhv"/>
    <property type="match status" value="1"/>
</dbReference>
<dbReference type="CDD" id="cd00205">
    <property type="entry name" value="rhv_like"/>
    <property type="match status" value="2"/>
</dbReference>
<reference evidence="7" key="1">
    <citation type="submission" date="2017-05" db="EMBL/GenBank/DDBJ databases">
        <title>New viruses from a metagenomic survey of invertebrates and Fucus.</title>
        <authorList>
            <person name="Waldron F.M."/>
            <person name="Obbard D.J."/>
        </authorList>
    </citation>
    <scope>NUCLEOTIDE SEQUENCE</scope>
    <source>
        <strain evidence="7">H52</strain>
    </source>
</reference>
<dbReference type="InterPro" id="IPR001676">
    <property type="entry name" value="Picornavirus_capsid"/>
</dbReference>
<dbReference type="GO" id="GO:0019028">
    <property type="term" value="C:viral capsid"/>
    <property type="evidence" value="ECO:0007669"/>
    <property type="project" value="UniProtKB-KW"/>
</dbReference>
<feature type="domain" description="Capsid protein VP4 dicistrovirus" evidence="6">
    <location>
        <begin position="277"/>
        <end position="326"/>
    </location>
</feature>
<organism evidence="7">
    <name type="scientific">Caledonia beadlet anemone dicistro-like virus 1</name>
    <dbReference type="NCBI Taxonomy" id="2021907"/>
    <lineage>
        <taxon>Viruses</taxon>
        <taxon>Riboviria</taxon>
        <taxon>Orthornavirae</taxon>
        <taxon>Pisuviricota</taxon>
        <taxon>Pisoniviricetes</taxon>
        <taxon>Picornavirales</taxon>
        <taxon>Dicistroviridae</taxon>
    </lineage>
</organism>
<evidence type="ECO:0000256" key="1">
    <source>
        <dbReference type="ARBA" id="ARBA00004328"/>
    </source>
</evidence>
<keyword evidence="2" id="KW-0167">Capsid protein</keyword>
<dbReference type="GO" id="GO:0005198">
    <property type="term" value="F:structural molecule activity"/>
    <property type="evidence" value="ECO:0007669"/>
    <property type="project" value="InterPro"/>
</dbReference>
<dbReference type="InterPro" id="IPR029053">
    <property type="entry name" value="Viral_coat"/>
</dbReference>
<comment type="subcellular location">
    <subcellularLocation>
        <location evidence="1">Virion</location>
    </subcellularLocation>
</comment>
<evidence type="ECO:0000256" key="2">
    <source>
        <dbReference type="ARBA" id="ARBA00022561"/>
    </source>
</evidence>
<evidence type="ECO:0000259" key="5">
    <source>
        <dbReference type="Pfam" id="PF08762"/>
    </source>
</evidence>
<evidence type="ECO:0000259" key="4">
    <source>
        <dbReference type="Pfam" id="PF00073"/>
    </source>
</evidence>
<protein>
    <submittedName>
        <fullName evidence="7">Putative ORF2</fullName>
    </submittedName>
</protein>
<dbReference type="EMBL" id="MF189971">
    <property type="protein sequence ID" value="ASM93980.1"/>
    <property type="molecule type" value="Genomic_RNA"/>
</dbReference>
<dbReference type="Gene3D" id="2.60.120.20">
    <property type="match status" value="3"/>
</dbReference>
<evidence type="ECO:0000313" key="7">
    <source>
        <dbReference type="EMBL" id="ASM93980.1"/>
    </source>
</evidence>
<dbReference type="Pfam" id="PF11492">
    <property type="entry name" value="Dicistro_VP4"/>
    <property type="match status" value="1"/>
</dbReference>
<dbReference type="InterPro" id="IPR024343">
    <property type="entry name" value="VP4_dicistrovir"/>
</dbReference>
<dbReference type="InterPro" id="IPR033703">
    <property type="entry name" value="Rhv-like"/>
</dbReference>